<dbReference type="EMBL" id="KZ559674">
    <property type="protein sequence ID" value="PLN74910.1"/>
    <property type="molecule type" value="Genomic_DNA"/>
</dbReference>
<protein>
    <submittedName>
        <fullName evidence="1">Uncharacterized protein</fullName>
    </submittedName>
</protein>
<name>A0A2J5HDP3_9EURO</name>
<dbReference type="Proteomes" id="UP000235023">
    <property type="component" value="Unassembled WGS sequence"/>
</dbReference>
<sequence>MDYRSSAVLIRSGRLVVLSLSGIDSPSLINWRWKPCPVGFINGPRPSPMEPTPSLTLHRQENGDSNLCRHGTFFFFLSFLFLPSPLLRERYGRLDVALFGKLQMQKGNHGVKREKGKRRGKTVFSLRVEQARRLPEYLESSGYPDLPTMNHHGLMTRPDYTTSWCDSSNQREKKEK</sequence>
<dbReference type="AlphaFoldDB" id="A0A2J5HDP3"/>
<organism evidence="1 2">
    <name type="scientific">Aspergillus taichungensis</name>
    <dbReference type="NCBI Taxonomy" id="482145"/>
    <lineage>
        <taxon>Eukaryota</taxon>
        <taxon>Fungi</taxon>
        <taxon>Dikarya</taxon>
        <taxon>Ascomycota</taxon>
        <taxon>Pezizomycotina</taxon>
        <taxon>Eurotiomycetes</taxon>
        <taxon>Eurotiomycetidae</taxon>
        <taxon>Eurotiales</taxon>
        <taxon>Aspergillaceae</taxon>
        <taxon>Aspergillus</taxon>
        <taxon>Aspergillus subgen. Circumdati</taxon>
    </lineage>
</organism>
<reference evidence="2" key="1">
    <citation type="submission" date="2017-12" db="EMBL/GenBank/DDBJ databases">
        <authorList>
            <consortium name="DOE Joint Genome Institute"/>
            <person name="Mondo S.J."/>
            <person name="Kjaerbolling I."/>
            <person name="Vesth T.C."/>
            <person name="Frisvad J.C."/>
            <person name="Nybo J.L."/>
            <person name="Theobald S."/>
            <person name="Kuo A."/>
            <person name="Bowyer P."/>
            <person name="Matsuda Y."/>
            <person name="Lyhne E.K."/>
            <person name="Kogle M.E."/>
            <person name="Clum A."/>
            <person name="Lipzen A."/>
            <person name="Salamov A."/>
            <person name="Ngan C.Y."/>
            <person name="Daum C."/>
            <person name="Chiniquy J."/>
            <person name="Barry K."/>
            <person name="LaButti K."/>
            <person name="Haridas S."/>
            <person name="Simmons B.A."/>
            <person name="Magnuson J.K."/>
            <person name="Mortensen U.H."/>
            <person name="Larsen T.O."/>
            <person name="Grigoriev I.V."/>
            <person name="Baker S.E."/>
            <person name="Andersen M.R."/>
            <person name="Nordberg H.P."/>
            <person name="Cantor M.N."/>
            <person name="Hua S.X."/>
        </authorList>
    </citation>
    <scope>NUCLEOTIDE SEQUENCE [LARGE SCALE GENOMIC DNA]</scope>
    <source>
        <strain evidence="2">IBT 19404</strain>
    </source>
</reference>
<accession>A0A2J5HDP3</accession>
<gene>
    <name evidence="1" type="ORF">BDW42DRAFT_47762</name>
</gene>
<keyword evidence="2" id="KW-1185">Reference proteome</keyword>
<evidence type="ECO:0000313" key="2">
    <source>
        <dbReference type="Proteomes" id="UP000235023"/>
    </source>
</evidence>
<proteinExistence type="predicted"/>
<evidence type="ECO:0000313" key="1">
    <source>
        <dbReference type="EMBL" id="PLN74910.1"/>
    </source>
</evidence>